<proteinExistence type="predicted"/>
<evidence type="ECO:0000313" key="2">
    <source>
        <dbReference type="EMBL" id="XCH23434.1"/>
    </source>
</evidence>
<feature type="chain" id="PRO_5043862929" description="T9SS type A sorting domain-containing protein" evidence="1">
    <location>
        <begin position="25"/>
        <end position="787"/>
    </location>
</feature>
<dbReference type="RefSeq" id="WP_353718760.1">
    <property type="nucleotide sequence ID" value="NZ_CP159289.1"/>
</dbReference>
<organism evidence="2">
    <name type="scientific">Dyadobacter sp. 676</name>
    <dbReference type="NCBI Taxonomy" id="3088362"/>
    <lineage>
        <taxon>Bacteria</taxon>
        <taxon>Pseudomonadati</taxon>
        <taxon>Bacteroidota</taxon>
        <taxon>Cytophagia</taxon>
        <taxon>Cytophagales</taxon>
        <taxon>Spirosomataceae</taxon>
        <taxon>Dyadobacter</taxon>
    </lineage>
</organism>
<feature type="signal peptide" evidence="1">
    <location>
        <begin position="1"/>
        <end position="24"/>
    </location>
</feature>
<dbReference type="AlphaFoldDB" id="A0AAU8FH64"/>
<evidence type="ECO:0000256" key="1">
    <source>
        <dbReference type="SAM" id="SignalP"/>
    </source>
</evidence>
<name>A0AAU8FH64_9BACT</name>
<gene>
    <name evidence="2" type="ORF">ABV298_24425</name>
</gene>
<sequence length="787" mass="83169">MTKSIFFKVLLVTILSVATPRIFAQNCTINAGTDKSVCTANVSLNDANRNGSFTANPVWTVVSQPAGANATFSDANALTPDVTGMNVGGTYVFRITQACGTGVATDEVTVTAYPPPNQRLPTFSACGSTSTITITGFLPAGYTGEWTTSSSEVTITPTSASAATITLNNPEQFKCGHQVSLTWTIKSPNGCTYDYFSAAFWQQSAADIELETNYTINGCGSSFTMTPLPTGCNYSNTGLISLSNIVYPAGYSGPGLTYTGLISRSVAGFTTAGTYTFRFTINLGACGTKSFDVTVTKIGGTIPPGGAVTGPASQMFCLSENPATVNATFDFTDPTLITNDSWVGWLETPSGSGTPVTSIAGSGTNTRTVTFARPASGWQAGRYRMYFEYASGGDVNGVCKNSQVYEFYFVGGTWINFDVPDVTVCTAPGSPTASYTYENVLPLELGTLTGGVTGGLYIGQWDIERISSQGPLTPFAHAYYTGFNVNGLSVGMHTFRIAPAQDENSLLYKLYQCAGSNFSDTFTVTVVANTGANAGTDQTVPCINNFALAGNNYGAPMVGTWSIVSQPPGSYSLGFTDVNDPSARITGTGDAPAGTYTFRWTMAGPPESVSCTGQFDEVTITAAAGCPLPVTLKGFRAIREGNTALLTWQTTEEVNAGHFEIQRSTDAKSWSSIGMVRAEGSSRVIRSYDYVDAKPSNGTNYYRLKMVDLDETFAFSNIQVVNVKAAALSAYPNPASNILMLSDIDPSSFSEVALVDANGKVVYKSTSFPFGGNRREEVCGRHLCGSG</sequence>
<keyword evidence="1" id="KW-0732">Signal</keyword>
<dbReference type="EMBL" id="CP159289">
    <property type="protein sequence ID" value="XCH23434.1"/>
    <property type="molecule type" value="Genomic_DNA"/>
</dbReference>
<reference evidence="2" key="1">
    <citation type="submission" date="2024-06" db="EMBL/GenBank/DDBJ databases">
        <title>Sequencing and assembly of the genome of Dyadobacter sp. strain 676, a symbiont of Cyamopsis tetragonoloba.</title>
        <authorList>
            <person name="Guro P."/>
            <person name="Sazanova A."/>
            <person name="Kuznetsova I."/>
            <person name="Belimov A."/>
            <person name="Safronova V."/>
        </authorList>
    </citation>
    <scope>NUCLEOTIDE SEQUENCE</scope>
    <source>
        <strain evidence="2">676</strain>
    </source>
</reference>
<protein>
    <recommendedName>
        <fullName evidence="3">T9SS type A sorting domain-containing protein</fullName>
    </recommendedName>
</protein>
<evidence type="ECO:0008006" key="3">
    <source>
        <dbReference type="Google" id="ProtNLM"/>
    </source>
</evidence>
<accession>A0AAU8FH64</accession>
<dbReference type="InterPro" id="IPR013783">
    <property type="entry name" value="Ig-like_fold"/>
</dbReference>
<dbReference type="Gene3D" id="2.60.40.10">
    <property type="entry name" value="Immunoglobulins"/>
    <property type="match status" value="3"/>
</dbReference>